<sequence>ACPNYWHFSPYGFCPYGCKYCYLAGTPGVKFSPSVKVYVNLPEMLSEIDRVARRQRAPTAFYLGKLQDSLALDPLTAYSTVLVPFFAEHPWARLTLLTKSAHVDRLLHLEHRRHSILSWSVNPHEVSTMFEENVPTIDERLEAMRLVAERGYPVRAIMMPIIPIDGWEEVYTAFTDRLLQTVAIQRLTLGGICIYRSARDLMERKMGMRNVVSEHIDATSPKAGDGRARYSRDLRHEVYSLIIESARRLRPDLE</sequence>
<feature type="non-terminal residue" evidence="1">
    <location>
        <position position="1"/>
    </location>
</feature>
<protein>
    <recommendedName>
        <fullName evidence="2">Radical SAM core domain-containing protein</fullName>
    </recommendedName>
</protein>
<accession>X0YAY8</accession>
<dbReference type="PANTHER" id="PTHR37822">
    <property type="entry name" value="SPORE PHOTOPRODUCT LYASE-RELATED"/>
    <property type="match status" value="1"/>
</dbReference>
<organism evidence="1">
    <name type="scientific">marine sediment metagenome</name>
    <dbReference type="NCBI Taxonomy" id="412755"/>
    <lineage>
        <taxon>unclassified sequences</taxon>
        <taxon>metagenomes</taxon>
        <taxon>ecological metagenomes</taxon>
    </lineage>
</organism>
<dbReference type="GO" id="GO:0003913">
    <property type="term" value="F:DNA photolyase activity"/>
    <property type="evidence" value="ECO:0007669"/>
    <property type="project" value="TreeGrafter"/>
</dbReference>
<gene>
    <name evidence="1" type="ORF">S01H1_61430</name>
</gene>
<evidence type="ECO:0008006" key="2">
    <source>
        <dbReference type="Google" id="ProtNLM"/>
    </source>
</evidence>
<dbReference type="InterPro" id="IPR058240">
    <property type="entry name" value="rSAM_sf"/>
</dbReference>
<dbReference type="Gene3D" id="3.40.50.12110">
    <property type="match status" value="1"/>
</dbReference>
<dbReference type="SUPFAM" id="SSF102114">
    <property type="entry name" value="Radical SAM enzymes"/>
    <property type="match status" value="1"/>
</dbReference>
<feature type="non-terminal residue" evidence="1">
    <location>
        <position position="254"/>
    </location>
</feature>
<dbReference type="GO" id="GO:1904047">
    <property type="term" value="F:S-adenosyl-L-methionine binding"/>
    <property type="evidence" value="ECO:0007669"/>
    <property type="project" value="TreeGrafter"/>
</dbReference>
<dbReference type="AlphaFoldDB" id="X0YAY8"/>
<dbReference type="InterPro" id="IPR049539">
    <property type="entry name" value="SPL"/>
</dbReference>
<name>X0YAY8_9ZZZZ</name>
<reference evidence="1" key="1">
    <citation type="journal article" date="2014" name="Front. Microbiol.">
        <title>High frequency of phylogenetically diverse reductive dehalogenase-homologous genes in deep subseafloor sedimentary metagenomes.</title>
        <authorList>
            <person name="Kawai M."/>
            <person name="Futagami T."/>
            <person name="Toyoda A."/>
            <person name="Takaki Y."/>
            <person name="Nishi S."/>
            <person name="Hori S."/>
            <person name="Arai W."/>
            <person name="Tsubouchi T."/>
            <person name="Morono Y."/>
            <person name="Uchiyama I."/>
            <person name="Ito T."/>
            <person name="Fujiyama A."/>
            <person name="Inagaki F."/>
            <person name="Takami H."/>
        </authorList>
    </citation>
    <scope>NUCLEOTIDE SEQUENCE</scope>
    <source>
        <strain evidence="1">Expedition CK06-06</strain>
    </source>
</reference>
<dbReference type="Pfam" id="PF20903">
    <property type="entry name" value="SPL"/>
    <property type="match status" value="1"/>
</dbReference>
<dbReference type="PANTHER" id="PTHR37822:SF2">
    <property type="entry name" value="SPORE PHOTOPRODUCT LYASE"/>
    <property type="match status" value="1"/>
</dbReference>
<evidence type="ECO:0000313" key="1">
    <source>
        <dbReference type="EMBL" id="GAG34021.1"/>
    </source>
</evidence>
<dbReference type="GO" id="GO:0051539">
    <property type="term" value="F:4 iron, 4 sulfur cluster binding"/>
    <property type="evidence" value="ECO:0007669"/>
    <property type="project" value="TreeGrafter"/>
</dbReference>
<dbReference type="Gene3D" id="3.80.30.30">
    <property type="match status" value="1"/>
</dbReference>
<comment type="caution">
    <text evidence="1">The sequence shown here is derived from an EMBL/GenBank/DDBJ whole genome shotgun (WGS) entry which is preliminary data.</text>
</comment>
<dbReference type="InterPro" id="IPR007197">
    <property type="entry name" value="rSAM"/>
</dbReference>
<proteinExistence type="predicted"/>
<dbReference type="GO" id="GO:0042601">
    <property type="term" value="C:endospore-forming forespore"/>
    <property type="evidence" value="ECO:0007669"/>
    <property type="project" value="TreeGrafter"/>
</dbReference>
<dbReference type="SFLD" id="SFLDS00029">
    <property type="entry name" value="Radical_SAM"/>
    <property type="match status" value="1"/>
</dbReference>
<dbReference type="EMBL" id="BARS01040279">
    <property type="protein sequence ID" value="GAG34021.1"/>
    <property type="molecule type" value="Genomic_DNA"/>
</dbReference>